<feature type="transmembrane region" description="Helical" evidence="1">
    <location>
        <begin position="21"/>
        <end position="42"/>
    </location>
</feature>
<dbReference type="RefSeq" id="WP_255932176.1">
    <property type="nucleotide sequence ID" value="NZ_JANFNH010000054.1"/>
</dbReference>
<evidence type="ECO:0000256" key="1">
    <source>
        <dbReference type="SAM" id="Phobius"/>
    </source>
</evidence>
<keyword evidence="1" id="KW-0472">Membrane</keyword>
<evidence type="ECO:0000313" key="3">
    <source>
        <dbReference type="EMBL" id="MCQ4046018.1"/>
    </source>
</evidence>
<sequence length="124" mass="12734">MRIQAPRSSDRGQVSVELLGITPLILLVLLLVWQFVLVGYTYTLAGNAADEAARAAAVGSDPQAAAQRDLPGAWSDGAAASVATGADVVTARVALHVPMLVPGFLDVPALTVTGEAGAGRERRS</sequence>
<name>A0ABT1PP40_9ACTN</name>
<dbReference type="EMBL" id="JANFNH010000054">
    <property type="protein sequence ID" value="MCQ4046018.1"/>
    <property type="molecule type" value="Genomic_DNA"/>
</dbReference>
<keyword evidence="1" id="KW-1133">Transmembrane helix</keyword>
<keyword evidence="4" id="KW-1185">Reference proteome</keyword>
<evidence type="ECO:0000313" key="4">
    <source>
        <dbReference type="Proteomes" id="UP001206206"/>
    </source>
</evidence>
<evidence type="ECO:0000259" key="2">
    <source>
        <dbReference type="Pfam" id="PF07811"/>
    </source>
</evidence>
<dbReference type="Proteomes" id="UP001206206">
    <property type="component" value="Unassembled WGS sequence"/>
</dbReference>
<accession>A0ABT1PP40</accession>
<organism evidence="3 4">
    <name type="scientific">Streptantibioticus rubrisoli</name>
    <dbReference type="NCBI Taxonomy" id="1387313"/>
    <lineage>
        <taxon>Bacteria</taxon>
        <taxon>Bacillati</taxon>
        <taxon>Actinomycetota</taxon>
        <taxon>Actinomycetes</taxon>
        <taxon>Kitasatosporales</taxon>
        <taxon>Streptomycetaceae</taxon>
        <taxon>Streptantibioticus</taxon>
    </lineage>
</organism>
<dbReference type="Pfam" id="PF07811">
    <property type="entry name" value="TadE"/>
    <property type="match status" value="1"/>
</dbReference>
<proteinExistence type="predicted"/>
<dbReference type="InterPro" id="IPR012495">
    <property type="entry name" value="TadE-like_dom"/>
</dbReference>
<feature type="domain" description="TadE-like" evidence="2">
    <location>
        <begin position="12"/>
        <end position="54"/>
    </location>
</feature>
<keyword evidence="1" id="KW-0812">Transmembrane</keyword>
<protein>
    <submittedName>
        <fullName evidence="3">Pilus assembly protein</fullName>
    </submittedName>
</protein>
<gene>
    <name evidence="3" type="ORF">NON19_29245</name>
</gene>
<comment type="caution">
    <text evidence="3">The sequence shown here is derived from an EMBL/GenBank/DDBJ whole genome shotgun (WGS) entry which is preliminary data.</text>
</comment>
<reference evidence="3 4" key="1">
    <citation type="submission" date="2022-06" db="EMBL/GenBank/DDBJ databases">
        <title>Draft genome sequence of type strain Streptomyces rubrisoli DSM 42083.</title>
        <authorList>
            <person name="Duangmal K."/>
            <person name="Klaysubun C."/>
        </authorList>
    </citation>
    <scope>NUCLEOTIDE SEQUENCE [LARGE SCALE GENOMIC DNA]</scope>
    <source>
        <strain evidence="3 4">DSM 42083</strain>
    </source>
</reference>